<dbReference type="KEGG" id="tasa:A1Q1_04141"/>
<dbReference type="AlphaFoldDB" id="J5QFX5"/>
<accession>J5QFX5</accession>
<dbReference type="EMBL" id="ALBS01000262">
    <property type="protein sequence ID" value="EJT47148.1"/>
    <property type="molecule type" value="Genomic_DNA"/>
</dbReference>
<sequence>MTPQPPPLDATPFLNDEQQRELGRTPLPFRLLGAWLILIRDDYLGQWSTRQVPCVECVGQRLPCIDKVGSEVAARCEGCRFNGYRCSNGDAVAVDAEDRPALAERISTKKRKLELPDAGSSPAAVSSIDTKLDLQCNIDDAETLHDERPSTTSATSNLPTLLPAWPASLPPKPVAPLGIPGDGLKAPDNLEQVRSILENARRLARCNGRDVNVNLDHSIHPSDFQRFDATVLVRPPGTLPTWLVVLVDHKTRRGKVLFNDRRVPGRFQHPVQVCLERAFYIFHKSVSLRAEVCPSLDSDGEGCLHATALAVDFILNGPGPSGHELIVDRKKALRQHRQLLEGIWPPSVAVTLGRESTAVARISRHERCFEWVKEEDRPGR</sequence>
<comment type="caution">
    <text evidence="1">The sequence shown here is derived from an EMBL/GenBank/DDBJ whole genome shotgun (WGS) entry which is preliminary data.</text>
</comment>
<name>J5QFX5_TRIAS</name>
<evidence type="ECO:0000313" key="1">
    <source>
        <dbReference type="EMBL" id="EJT47148.1"/>
    </source>
</evidence>
<dbReference type="HOGENOM" id="CLU_630362_0_0_1"/>
<dbReference type="RefSeq" id="XP_014177993.1">
    <property type="nucleotide sequence ID" value="XM_014322518.1"/>
</dbReference>
<proteinExistence type="predicted"/>
<gene>
    <name evidence="1" type="ORF">A1Q1_04141</name>
</gene>
<dbReference type="VEuPathDB" id="FungiDB:A1Q1_04141"/>
<protein>
    <submittedName>
        <fullName evidence="1">Uncharacterized protein</fullName>
    </submittedName>
</protein>
<evidence type="ECO:0000313" key="2">
    <source>
        <dbReference type="Proteomes" id="UP000002748"/>
    </source>
</evidence>
<organism evidence="1 2">
    <name type="scientific">Trichosporon asahii var. asahii (strain ATCC 90039 / CBS 2479 / JCM 2466 / KCTC 7840 / NBRC 103889/ NCYC 2677 / UAMH 7654)</name>
    <name type="common">Yeast</name>
    <dbReference type="NCBI Taxonomy" id="1186058"/>
    <lineage>
        <taxon>Eukaryota</taxon>
        <taxon>Fungi</taxon>
        <taxon>Dikarya</taxon>
        <taxon>Basidiomycota</taxon>
        <taxon>Agaricomycotina</taxon>
        <taxon>Tremellomycetes</taxon>
        <taxon>Trichosporonales</taxon>
        <taxon>Trichosporonaceae</taxon>
        <taxon>Trichosporon</taxon>
    </lineage>
</organism>
<dbReference type="GeneID" id="25987654"/>
<reference evidence="1 2" key="1">
    <citation type="journal article" date="2012" name="Eukaryot. Cell">
        <title>Draft genome sequence of CBS 2479, the standard type strain of Trichosporon asahii.</title>
        <authorList>
            <person name="Yang R.Y."/>
            <person name="Li H.T."/>
            <person name="Zhu H."/>
            <person name="Zhou G.P."/>
            <person name="Wang M."/>
            <person name="Wang L."/>
        </authorList>
    </citation>
    <scope>NUCLEOTIDE SEQUENCE [LARGE SCALE GENOMIC DNA]</scope>
    <source>
        <strain evidence="2">ATCC 90039 / CBS 2479 / JCM 2466 / KCTC 7840 / NCYC 2677 / UAMH 7654</strain>
    </source>
</reference>
<dbReference type="Proteomes" id="UP000002748">
    <property type="component" value="Unassembled WGS sequence"/>
</dbReference>